<keyword evidence="2" id="KW-0313">Glucose metabolism</keyword>
<comment type="caution">
    <text evidence="3">The sequence shown here is derived from an EMBL/GenBank/DDBJ whole genome shotgun (WGS) entry which is preliminary data.</text>
</comment>
<evidence type="ECO:0000256" key="2">
    <source>
        <dbReference type="ARBA" id="ARBA00022526"/>
    </source>
</evidence>
<evidence type="ECO:0000313" key="3">
    <source>
        <dbReference type="EMBL" id="KOS06490.1"/>
    </source>
</evidence>
<dbReference type="SUPFAM" id="SSF51004">
    <property type="entry name" value="C-terminal (heme d1) domain of cytochrome cd1-nitrite reductase"/>
    <property type="match status" value="1"/>
</dbReference>
<dbReference type="STRING" id="1202724.AM493_10925"/>
<dbReference type="PANTHER" id="PTHR30344:SF1">
    <property type="entry name" value="6-PHOSPHOGLUCONOLACTONASE"/>
    <property type="match status" value="1"/>
</dbReference>
<evidence type="ECO:0000256" key="1">
    <source>
        <dbReference type="ARBA" id="ARBA00005564"/>
    </source>
</evidence>
<dbReference type="InterPro" id="IPR050282">
    <property type="entry name" value="Cycloisomerase_2"/>
</dbReference>
<dbReference type="EMBL" id="LIYD01000005">
    <property type="protein sequence ID" value="KOS06490.1"/>
    <property type="molecule type" value="Genomic_DNA"/>
</dbReference>
<dbReference type="Gene3D" id="2.130.10.10">
    <property type="entry name" value="YVTN repeat-like/Quinoprotein amine dehydrogenase"/>
    <property type="match status" value="1"/>
</dbReference>
<proteinExistence type="inferred from homology"/>
<dbReference type="PANTHER" id="PTHR30344">
    <property type="entry name" value="6-PHOSPHOGLUCONOLACTONASE-RELATED"/>
    <property type="match status" value="1"/>
</dbReference>
<dbReference type="Pfam" id="PF10282">
    <property type="entry name" value="Lactonase"/>
    <property type="match status" value="1"/>
</dbReference>
<gene>
    <name evidence="3" type="ORF">AM493_10925</name>
</gene>
<organism evidence="3 4">
    <name type="scientific">Flavobacterium akiainvivens</name>
    <dbReference type="NCBI Taxonomy" id="1202724"/>
    <lineage>
        <taxon>Bacteria</taxon>
        <taxon>Pseudomonadati</taxon>
        <taxon>Bacteroidota</taxon>
        <taxon>Flavobacteriia</taxon>
        <taxon>Flavobacteriales</taxon>
        <taxon>Flavobacteriaceae</taxon>
        <taxon>Flavobacterium</taxon>
    </lineage>
</organism>
<accession>A0A0M9VIA1</accession>
<dbReference type="GO" id="GO:0006006">
    <property type="term" value="P:glucose metabolic process"/>
    <property type="evidence" value="ECO:0007669"/>
    <property type="project" value="UniProtKB-KW"/>
</dbReference>
<dbReference type="OrthoDB" id="9790815at2"/>
<dbReference type="RefSeq" id="WP_054408050.1">
    <property type="nucleotide sequence ID" value="NZ_FOYA01000001.1"/>
</dbReference>
<dbReference type="InterPro" id="IPR019405">
    <property type="entry name" value="Lactonase_7-beta_prop"/>
</dbReference>
<dbReference type="InterPro" id="IPR011048">
    <property type="entry name" value="Haem_d1_sf"/>
</dbReference>
<dbReference type="GO" id="GO:0005829">
    <property type="term" value="C:cytosol"/>
    <property type="evidence" value="ECO:0007669"/>
    <property type="project" value="TreeGrafter"/>
</dbReference>
<dbReference type="InterPro" id="IPR015943">
    <property type="entry name" value="WD40/YVTN_repeat-like_dom_sf"/>
</dbReference>
<protein>
    <submittedName>
        <fullName evidence="3">6-phosphogluconolactonase</fullName>
    </submittedName>
</protein>
<dbReference type="Proteomes" id="UP000037755">
    <property type="component" value="Unassembled WGS sequence"/>
</dbReference>
<sequence>MRYKLLIYIILFIALPCFGQTYVFFGSYNWDKEQAGLYVFTLDTVSGNLTKASTLNSILNPSYITLSPNGNTLYSITESKTPGAGSVSSFRFNPKNASLTFINSQPSQGENPVYVSVHPDGKWLAEANYTDAGATLYPINADGSIGKATQHFSYTEGSINPKRQEKAHVHSALFSPDGKSLFLPDLGADKIHTFRFDPTEKQPLQDESFIKTISGSGPRHLAFHPNGKWAYCVEEIAGAVSVYSYNNSTLSPLQRIATHPESLESEDYESSDVHITPDGRFLYASNRGSQNNIAIYSIAKDGILTLLGYEPTQGLHPRTFTINPSGKFLIVANVNSSSATVFKRDAKTGLLEYITTVAGLKNVTTVVAREYR</sequence>
<comment type="similarity">
    <text evidence="1">Belongs to the cycloisomerase 2 family.</text>
</comment>
<dbReference type="PATRIC" id="fig|1202724.3.peg.2270"/>
<name>A0A0M9VIA1_9FLAO</name>
<keyword evidence="2" id="KW-0119">Carbohydrate metabolism</keyword>
<reference evidence="3 4" key="1">
    <citation type="submission" date="2015-08" db="EMBL/GenBank/DDBJ databases">
        <title>Whole genome sequence of Flavobacterium akiainvivens IK-1T, from decaying Wikstroemia oahuensis, an endemic Hawaiian shrub.</title>
        <authorList>
            <person name="Wan X."/>
            <person name="Hou S."/>
            <person name="Saito J."/>
            <person name="Donachie S."/>
        </authorList>
    </citation>
    <scope>NUCLEOTIDE SEQUENCE [LARGE SCALE GENOMIC DNA]</scope>
    <source>
        <strain evidence="3 4">IK-1</strain>
    </source>
</reference>
<dbReference type="AlphaFoldDB" id="A0A0M9VIA1"/>
<keyword evidence="4" id="KW-1185">Reference proteome</keyword>
<dbReference type="GO" id="GO:0017057">
    <property type="term" value="F:6-phosphogluconolactonase activity"/>
    <property type="evidence" value="ECO:0007669"/>
    <property type="project" value="TreeGrafter"/>
</dbReference>
<evidence type="ECO:0000313" key="4">
    <source>
        <dbReference type="Proteomes" id="UP000037755"/>
    </source>
</evidence>